<evidence type="ECO:0000256" key="6">
    <source>
        <dbReference type="ARBA" id="ARBA00022496"/>
    </source>
</evidence>
<dbReference type="NCBIfam" id="TIGR03421">
    <property type="entry name" value="FeS_CyaY"/>
    <property type="match status" value="1"/>
</dbReference>
<dbReference type="InterPro" id="IPR002908">
    <property type="entry name" value="Frataxin/CyaY"/>
</dbReference>
<protein>
    <recommendedName>
        <fullName evidence="3">ferroxidase</fullName>
        <ecNumber evidence="3">1.16.3.1</ecNumber>
    </recommendedName>
</protein>
<dbReference type="InterPro" id="IPR020895">
    <property type="entry name" value="Frataxin_CS"/>
</dbReference>
<keyword evidence="10" id="KW-0406">Ion transport</keyword>
<comment type="similarity">
    <text evidence="2">Belongs to the frataxin family.</text>
</comment>
<evidence type="ECO:0000256" key="4">
    <source>
        <dbReference type="ARBA" id="ARBA00022434"/>
    </source>
</evidence>
<evidence type="ECO:0000313" key="14">
    <source>
        <dbReference type="Proteomes" id="UP000009131"/>
    </source>
</evidence>
<dbReference type="InterPro" id="IPR036524">
    <property type="entry name" value="Frataxin/CyaY_sf"/>
</dbReference>
<dbReference type="GO" id="GO:0006879">
    <property type="term" value="P:intracellular iron ion homeostasis"/>
    <property type="evidence" value="ECO:0007669"/>
    <property type="project" value="UniProtKB-KW"/>
</dbReference>
<reference evidence="13 14" key="1">
    <citation type="journal article" date="2011" name="J. Gen. Appl. Microbiol.">
        <title>Draft genome sequencing of the enigmatic basidiomycete Mixia osmundae.</title>
        <authorList>
            <person name="Nishida H."/>
            <person name="Nagatsuka Y."/>
            <person name="Sugiyama J."/>
        </authorList>
    </citation>
    <scope>NUCLEOTIDE SEQUENCE [LARGE SCALE GENOMIC DNA]</scope>
    <source>
        <strain evidence="14">CBS 9802 / IAM 14324 / JCM 22182 / KY 12970</strain>
    </source>
</reference>
<dbReference type="PROSITE" id="PS50810">
    <property type="entry name" value="FRATAXIN_2"/>
    <property type="match status" value="1"/>
</dbReference>
<dbReference type="PROSITE" id="PS01344">
    <property type="entry name" value="FRATAXIN_1"/>
    <property type="match status" value="1"/>
</dbReference>
<evidence type="ECO:0000256" key="10">
    <source>
        <dbReference type="ARBA" id="ARBA00023065"/>
    </source>
</evidence>
<keyword evidence="11" id="KW-0496">Mitochondrion</keyword>
<evidence type="ECO:0000313" key="13">
    <source>
        <dbReference type="EMBL" id="GAA94536.1"/>
    </source>
</evidence>
<dbReference type="FunCoup" id="G7DVC6">
    <property type="interactions" value="144"/>
</dbReference>
<keyword evidence="9" id="KW-0408">Iron</keyword>
<accession>G7DVC6</accession>
<dbReference type="GO" id="GO:0008199">
    <property type="term" value="F:ferric iron binding"/>
    <property type="evidence" value="ECO:0007669"/>
    <property type="project" value="InterPro"/>
</dbReference>
<dbReference type="SUPFAM" id="SSF55387">
    <property type="entry name" value="Frataxin/Nqo15-like"/>
    <property type="match status" value="1"/>
</dbReference>
<evidence type="ECO:0000256" key="2">
    <source>
        <dbReference type="ARBA" id="ARBA00008183"/>
    </source>
</evidence>
<dbReference type="GO" id="GO:0051537">
    <property type="term" value="F:2 iron, 2 sulfur cluster binding"/>
    <property type="evidence" value="ECO:0007669"/>
    <property type="project" value="TreeGrafter"/>
</dbReference>
<dbReference type="eggNOG" id="KOG3413">
    <property type="taxonomic scope" value="Eukaryota"/>
</dbReference>
<evidence type="ECO:0000256" key="7">
    <source>
        <dbReference type="ARBA" id="ARBA00022946"/>
    </source>
</evidence>
<keyword evidence="6" id="KW-0410">Iron transport</keyword>
<name>G7DVC6_MIXOS</name>
<proteinExistence type="inferred from homology"/>
<dbReference type="InParanoid" id="G7DVC6"/>
<organism evidence="13 14">
    <name type="scientific">Mixia osmundae (strain CBS 9802 / IAM 14324 / JCM 22182 / KY 12970)</name>
    <dbReference type="NCBI Taxonomy" id="764103"/>
    <lineage>
        <taxon>Eukaryota</taxon>
        <taxon>Fungi</taxon>
        <taxon>Dikarya</taxon>
        <taxon>Basidiomycota</taxon>
        <taxon>Pucciniomycotina</taxon>
        <taxon>Mixiomycetes</taxon>
        <taxon>Mixiales</taxon>
        <taxon>Mixiaceae</taxon>
        <taxon>Mixia</taxon>
    </lineage>
</organism>
<evidence type="ECO:0000256" key="3">
    <source>
        <dbReference type="ARBA" id="ARBA00013107"/>
    </source>
</evidence>
<dbReference type="PANTHER" id="PTHR16821">
    <property type="entry name" value="FRATAXIN"/>
    <property type="match status" value="1"/>
</dbReference>
<sequence length="172" mass="19229">MRRTAAHSLRIIARQGIAHKRSLVLPRPPLSCRCFHASASFARPSRPSYTISTLDLQTYQRASDLAMESLSDFLEELVEQQPPESECEVEYSSGVLTLSLGSKGTYVINKQPPNAQIWLSSPTSGPKRYDYDAQHGEWFYARDHSLMRELLSTELSAALNEDIVVTLGKDAT</sequence>
<dbReference type="Gene3D" id="3.30.920.10">
    <property type="entry name" value="Frataxin/CyaY"/>
    <property type="match status" value="1"/>
</dbReference>
<dbReference type="NCBIfam" id="TIGR03422">
    <property type="entry name" value="mito_frataxin"/>
    <property type="match status" value="1"/>
</dbReference>
<dbReference type="PANTHER" id="PTHR16821:SF2">
    <property type="entry name" value="FRATAXIN, MITOCHONDRIAL"/>
    <property type="match status" value="1"/>
</dbReference>
<dbReference type="GO" id="GO:0005739">
    <property type="term" value="C:mitochondrion"/>
    <property type="evidence" value="ECO:0007669"/>
    <property type="project" value="UniProtKB-SubCell"/>
</dbReference>
<keyword evidence="8" id="KW-0560">Oxidoreductase</keyword>
<evidence type="ECO:0000256" key="12">
    <source>
        <dbReference type="ARBA" id="ARBA00047990"/>
    </source>
</evidence>
<dbReference type="Pfam" id="PF01491">
    <property type="entry name" value="Frataxin_Cyay"/>
    <property type="match status" value="1"/>
</dbReference>
<dbReference type="Proteomes" id="UP000009131">
    <property type="component" value="Unassembled WGS sequence"/>
</dbReference>
<gene>
    <name evidence="13" type="primary">Mo01188</name>
    <name evidence="13" type="ORF">E5Q_01188</name>
</gene>
<dbReference type="PRINTS" id="PR00904">
    <property type="entry name" value="FRATAXIN"/>
</dbReference>
<keyword evidence="4" id="KW-0409">Iron storage</keyword>
<dbReference type="OrthoDB" id="1897642at2759"/>
<keyword evidence="7" id="KW-0809">Transit peptide</keyword>
<dbReference type="GO" id="GO:0004322">
    <property type="term" value="F:ferroxidase activity"/>
    <property type="evidence" value="ECO:0007669"/>
    <property type="project" value="UniProtKB-EC"/>
</dbReference>
<dbReference type="EC" id="1.16.3.1" evidence="3"/>
<comment type="catalytic activity">
    <reaction evidence="12">
        <text>4 Fe(2+) + O2 + 4 H(+) = 4 Fe(3+) + 2 H2O</text>
        <dbReference type="Rhea" id="RHEA:11148"/>
        <dbReference type="ChEBI" id="CHEBI:15377"/>
        <dbReference type="ChEBI" id="CHEBI:15378"/>
        <dbReference type="ChEBI" id="CHEBI:15379"/>
        <dbReference type="ChEBI" id="CHEBI:29033"/>
        <dbReference type="ChEBI" id="CHEBI:29034"/>
        <dbReference type="EC" id="1.16.3.1"/>
    </reaction>
</comment>
<dbReference type="GO" id="GO:0006826">
    <property type="term" value="P:iron ion transport"/>
    <property type="evidence" value="ECO:0007669"/>
    <property type="project" value="UniProtKB-KW"/>
</dbReference>
<evidence type="ECO:0000256" key="11">
    <source>
        <dbReference type="ARBA" id="ARBA00023128"/>
    </source>
</evidence>
<reference evidence="13 14" key="2">
    <citation type="journal article" date="2012" name="Open Biol.">
        <title>Characteristics of nucleosomes and linker DNA regions on the genome of the basidiomycete Mixia osmundae revealed by mono- and dinucleosome mapping.</title>
        <authorList>
            <person name="Nishida H."/>
            <person name="Kondo S."/>
            <person name="Matsumoto T."/>
            <person name="Suzuki Y."/>
            <person name="Yoshikawa H."/>
            <person name="Taylor T.D."/>
            <person name="Sugiyama J."/>
        </authorList>
    </citation>
    <scope>NUCLEOTIDE SEQUENCE [LARGE SCALE GENOMIC DNA]</scope>
    <source>
        <strain evidence="14">CBS 9802 / IAM 14324 / JCM 22182 / KY 12970</strain>
    </source>
</reference>
<dbReference type="AlphaFoldDB" id="G7DVC6"/>
<evidence type="ECO:0000256" key="9">
    <source>
        <dbReference type="ARBA" id="ARBA00023004"/>
    </source>
</evidence>
<dbReference type="SMART" id="SM01219">
    <property type="entry name" value="Frataxin_Cyay"/>
    <property type="match status" value="1"/>
</dbReference>
<dbReference type="GO" id="GO:0008198">
    <property type="term" value="F:ferrous iron binding"/>
    <property type="evidence" value="ECO:0007669"/>
    <property type="project" value="TreeGrafter"/>
</dbReference>
<dbReference type="HOGENOM" id="CLU_080880_2_3_1"/>
<dbReference type="GO" id="GO:0016226">
    <property type="term" value="P:iron-sulfur cluster assembly"/>
    <property type="evidence" value="ECO:0007669"/>
    <property type="project" value="InterPro"/>
</dbReference>
<dbReference type="GO" id="GO:0034986">
    <property type="term" value="F:iron chaperone activity"/>
    <property type="evidence" value="ECO:0007669"/>
    <property type="project" value="TreeGrafter"/>
</dbReference>
<comment type="caution">
    <text evidence="13">The sequence shown here is derived from an EMBL/GenBank/DDBJ whole genome shotgun (WGS) entry which is preliminary data.</text>
</comment>
<keyword evidence="14" id="KW-1185">Reference proteome</keyword>
<comment type="subcellular location">
    <subcellularLocation>
        <location evidence="1">Mitochondrion</location>
    </subcellularLocation>
</comment>
<keyword evidence="5" id="KW-0813">Transport</keyword>
<evidence type="ECO:0000256" key="8">
    <source>
        <dbReference type="ARBA" id="ARBA00023002"/>
    </source>
</evidence>
<evidence type="ECO:0000256" key="5">
    <source>
        <dbReference type="ARBA" id="ARBA00022448"/>
    </source>
</evidence>
<evidence type="ECO:0000256" key="1">
    <source>
        <dbReference type="ARBA" id="ARBA00004173"/>
    </source>
</evidence>
<dbReference type="InterPro" id="IPR017789">
    <property type="entry name" value="Frataxin"/>
</dbReference>
<dbReference type="EMBL" id="BABT02000037">
    <property type="protein sequence ID" value="GAA94536.1"/>
    <property type="molecule type" value="Genomic_DNA"/>
</dbReference>
<dbReference type="STRING" id="764103.G7DVC6"/>